<name>A0A157SI46_9BORD</name>
<feature type="domain" description="Methyl-accepting transducer" evidence="11">
    <location>
        <begin position="354"/>
        <end position="583"/>
    </location>
</feature>
<dbReference type="PROSITE" id="PS50885">
    <property type="entry name" value="HAMP"/>
    <property type="match status" value="1"/>
</dbReference>
<feature type="region of interest" description="Disordered" evidence="9">
    <location>
        <begin position="604"/>
        <end position="624"/>
    </location>
</feature>
<dbReference type="CDD" id="cd12912">
    <property type="entry name" value="PDC2_MCP_like"/>
    <property type="match status" value="1"/>
</dbReference>
<dbReference type="SMART" id="SM00304">
    <property type="entry name" value="HAMP"/>
    <property type="match status" value="1"/>
</dbReference>
<accession>A0A157SI46</accession>
<dbReference type="InterPro" id="IPR033479">
    <property type="entry name" value="dCache_1"/>
</dbReference>
<dbReference type="PROSITE" id="PS50111">
    <property type="entry name" value="CHEMOTAXIS_TRANSDUC_2"/>
    <property type="match status" value="1"/>
</dbReference>
<protein>
    <submittedName>
        <fullName evidence="13">Methyl-accepting chemotaxis protein</fullName>
    </submittedName>
</protein>
<proteinExistence type="inferred from homology"/>
<evidence type="ECO:0000256" key="2">
    <source>
        <dbReference type="ARBA" id="ARBA00022475"/>
    </source>
</evidence>
<dbReference type="Gene3D" id="1.10.287.950">
    <property type="entry name" value="Methyl-accepting chemotaxis protein"/>
    <property type="match status" value="1"/>
</dbReference>
<dbReference type="AlphaFoldDB" id="A0A157SI46"/>
<evidence type="ECO:0000256" key="7">
    <source>
        <dbReference type="ARBA" id="ARBA00029447"/>
    </source>
</evidence>
<dbReference type="OrthoDB" id="9806477at2"/>
<evidence type="ECO:0000259" key="11">
    <source>
        <dbReference type="PROSITE" id="PS50111"/>
    </source>
</evidence>
<evidence type="ECO:0000256" key="3">
    <source>
        <dbReference type="ARBA" id="ARBA00022481"/>
    </source>
</evidence>
<evidence type="ECO:0000313" key="13">
    <source>
        <dbReference type="EMBL" id="SAI70097.1"/>
    </source>
</evidence>
<keyword evidence="8" id="KW-0807">Transducer</keyword>
<organism evidence="13 14">
    <name type="scientific">Bordetella ansorpii</name>
    <dbReference type="NCBI Taxonomy" id="288768"/>
    <lineage>
        <taxon>Bacteria</taxon>
        <taxon>Pseudomonadati</taxon>
        <taxon>Pseudomonadota</taxon>
        <taxon>Betaproteobacteria</taxon>
        <taxon>Burkholderiales</taxon>
        <taxon>Alcaligenaceae</taxon>
        <taxon>Bordetella</taxon>
    </lineage>
</organism>
<keyword evidence="2" id="KW-1003">Cell membrane</keyword>
<evidence type="ECO:0000256" key="1">
    <source>
        <dbReference type="ARBA" id="ARBA00004651"/>
    </source>
</evidence>
<evidence type="ECO:0000313" key="14">
    <source>
        <dbReference type="Proteomes" id="UP000076848"/>
    </source>
</evidence>
<evidence type="ECO:0000256" key="9">
    <source>
        <dbReference type="SAM" id="MobiDB-lite"/>
    </source>
</evidence>
<dbReference type="Proteomes" id="UP000076848">
    <property type="component" value="Unassembled WGS sequence"/>
</dbReference>
<evidence type="ECO:0000256" key="10">
    <source>
        <dbReference type="SAM" id="Phobius"/>
    </source>
</evidence>
<dbReference type="CDD" id="cd12913">
    <property type="entry name" value="PDC1_MCP_like"/>
    <property type="match status" value="1"/>
</dbReference>
<feature type="transmembrane region" description="Helical" evidence="10">
    <location>
        <begin position="274"/>
        <end position="294"/>
    </location>
</feature>
<dbReference type="Pfam" id="PF00672">
    <property type="entry name" value="HAMP"/>
    <property type="match status" value="1"/>
</dbReference>
<dbReference type="InterPro" id="IPR029151">
    <property type="entry name" value="Sensor-like_sf"/>
</dbReference>
<keyword evidence="14" id="KW-1185">Reference proteome</keyword>
<dbReference type="PANTHER" id="PTHR43531">
    <property type="entry name" value="PROTEIN ICFG"/>
    <property type="match status" value="1"/>
</dbReference>
<dbReference type="GO" id="GO:0005886">
    <property type="term" value="C:plasma membrane"/>
    <property type="evidence" value="ECO:0007669"/>
    <property type="project" value="UniProtKB-SubCell"/>
</dbReference>
<comment type="similarity">
    <text evidence="7">Belongs to the methyl-accepting chemotaxis (MCP) protein family.</text>
</comment>
<dbReference type="SMART" id="SM00283">
    <property type="entry name" value="MA"/>
    <property type="match status" value="1"/>
</dbReference>
<evidence type="ECO:0000256" key="6">
    <source>
        <dbReference type="ARBA" id="ARBA00023136"/>
    </source>
</evidence>
<dbReference type="GO" id="GO:0006935">
    <property type="term" value="P:chemotaxis"/>
    <property type="evidence" value="ECO:0007669"/>
    <property type="project" value="TreeGrafter"/>
</dbReference>
<keyword evidence="3" id="KW-0488">Methylation</keyword>
<gene>
    <name evidence="13" type="primary">tar_1</name>
    <name evidence="13" type="ORF">SAMEA3906486_02895</name>
</gene>
<dbReference type="CDD" id="cd11386">
    <property type="entry name" value="MCP_signal"/>
    <property type="match status" value="1"/>
</dbReference>
<comment type="subcellular location">
    <subcellularLocation>
        <location evidence="1">Cell membrane</location>
        <topology evidence="1">Multi-pass membrane protein</topology>
    </subcellularLocation>
</comment>
<feature type="compositionally biased region" description="Low complexity" evidence="9">
    <location>
        <begin position="604"/>
        <end position="614"/>
    </location>
</feature>
<dbReference type="SUPFAM" id="SSF58104">
    <property type="entry name" value="Methyl-accepting chemotaxis protein (MCP) signaling domain"/>
    <property type="match status" value="1"/>
</dbReference>
<dbReference type="EMBL" id="FKIF01000006">
    <property type="protein sequence ID" value="SAI70097.1"/>
    <property type="molecule type" value="Genomic_DNA"/>
</dbReference>
<evidence type="ECO:0000259" key="12">
    <source>
        <dbReference type="PROSITE" id="PS50885"/>
    </source>
</evidence>
<feature type="domain" description="HAMP" evidence="12">
    <location>
        <begin position="295"/>
        <end position="349"/>
    </location>
</feature>
<dbReference type="STRING" id="288768.SAMEA3906486_02895"/>
<dbReference type="PANTHER" id="PTHR43531:SF14">
    <property type="entry name" value="METHYL-ACCEPTING CHEMOTAXIS PROTEIN I-RELATED"/>
    <property type="match status" value="1"/>
</dbReference>
<reference evidence="13 14" key="1">
    <citation type="submission" date="2016-04" db="EMBL/GenBank/DDBJ databases">
        <authorList>
            <consortium name="Pathogen Informatics"/>
        </authorList>
    </citation>
    <scope>NUCLEOTIDE SEQUENCE [LARGE SCALE GENOMIC DNA]</scope>
    <source>
        <strain evidence="13 14">H050680373</strain>
    </source>
</reference>
<dbReference type="InterPro" id="IPR004089">
    <property type="entry name" value="MCPsignal_dom"/>
</dbReference>
<dbReference type="RefSeq" id="WP_066128091.1">
    <property type="nucleotide sequence ID" value="NZ_FKIF01000006.1"/>
</dbReference>
<evidence type="ECO:0000256" key="8">
    <source>
        <dbReference type="PROSITE-ProRule" id="PRU00284"/>
    </source>
</evidence>
<evidence type="ECO:0000256" key="4">
    <source>
        <dbReference type="ARBA" id="ARBA00022692"/>
    </source>
</evidence>
<dbReference type="Gene3D" id="3.30.450.20">
    <property type="entry name" value="PAS domain"/>
    <property type="match status" value="2"/>
</dbReference>
<dbReference type="GO" id="GO:0004888">
    <property type="term" value="F:transmembrane signaling receptor activity"/>
    <property type="evidence" value="ECO:0007669"/>
    <property type="project" value="TreeGrafter"/>
</dbReference>
<dbReference type="GO" id="GO:0007165">
    <property type="term" value="P:signal transduction"/>
    <property type="evidence" value="ECO:0007669"/>
    <property type="project" value="UniProtKB-KW"/>
</dbReference>
<keyword evidence="6 10" id="KW-0472">Membrane</keyword>
<keyword evidence="5 10" id="KW-1133">Transmembrane helix</keyword>
<sequence>MLKSLRYRLIALCVAITVLSMLALSLATVLVARQDTLKQVDAHIAQLTHDRSAALAGWVAEKQRVTGSIKQAVNQPDAEALRMAAAAQQAGSFDDAYIVYADKRVLFNHAMPPNYDGTARPWYQQASATDGPAITPVYTDATTGKLCVSFVEAVRRDGKVIAVVGTDMLIDSMAKMVSEIRASTRSVAFLLDDKGNILAHPDTELTLKPVTAIDPDLNLARLQQLARDGGKEEQEIGGAMQMLYASAVAGTPWTLVIAVDRAEATQPVTDLIKLAAFTTLLALLAAIALLTVTVTRQLRGLPQVQAALEDIASGHGDLTRRLPVKGEDELARISIAFNLFADKIASILRQIRTVSETVRAASSEISSGNNDLSDRTSQQAGSLQQTAAAMEELTSTVRHNADNAAQAATLAGQASQVASEGGAVVRSVVSTMDGIEASSRKIVDIIGVIDGIAFQTNILALNAAVEAARAGEQGRGFAVVASEVRSLAQRSATAAREIKALIESSVSQVNTGSSLVRQAGGTMDQVVASVERVTQIVREIDVASHEQSTGIGEVGKAVNQMDHVTQQNAALVEEAAAAAQSLQEQAAHLAQLVGGFVLDAGPAPQAQAQQKRNPPAMPMALAYR</sequence>
<dbReference type="InterPro" id="IPR003660">
    <property type="entry name" value="HAMP_dom"/>
</dbReference>
<dbReference type="FunFam" id="1.10.287.950:FF:000001">
    <property type="entry name" value="Methyl-accepting chemotaxis sensory transducer"/>
    <property type="match status" value="1"/>
</dbReference>
<keyword evidence="4 10" id="KW-0812">Transmembrane</keyword>
<dbReference type="CDD" id="cd06225">
    <property type="entry name" value="HAMP"/>
    <property type="match status" value="1"/>
</dbReference>
<dbReference type="SUPFAM" id="SSF103190">
    <property type="entry name" value="Sensory domain-like"/>
    <property type="match status" value="1"/>
</dbReference>
<dbReference type="Pfam" id="PF02743">
    <property type="entry name" value="dCache_1"/>
    <property type="match status" value="1"/>
</dbReference>
<evidence type="ECO:0000256" key="5">
    <source>
        <dbReference type="ARBA" id="ARBA00022989"/>
    </source>
</evidence>
<dbReference type="Pfam" id="PF00015">
    <property type="entry name" value="MCPsignal"/>
    <property type="match status" value="1"/>
</dbReference>
<dbReference type="InterPro" id="IPR051310">
    <property type="entry name" value="MCP_chemotaxis"/>
</dbReference>